<evidence type="ECO:0000313" key="5">
    <source>
        <dbReference type="Proteomes" id="UP000005220"/>
    </source>
</evidence>
<dbReference type="GO" id="GO:0005634">
    <property type="term" value="C:nucleus"/>
    <property type="evidence" value="ECO:0007669"/>
    <property type="project" value="UniProtKB-SubCell"/>
</dbReference>
<accession>H2AXY0</accession>
<evidence type="ECO:0000256" key="1">
    <source>
        <dbReference type="ARBA" id="ARBA00023242"/>
    </source>
</evidence>
<dbReference type="Proteomes" id="UP000005220">
    <property type="component" value="Chromosome 7"/>
</dbReference>
<dbReference type="GO" id="GO:0033255">
    <property type="term" value="C:SAS acetyltransferase complex"/>
    <property type="evidence" value="ECO:0007669"/>
    <property type="project" value="EnsemblFungi"/>
</dbReference>
<dbReference type="HOGENOM" id="CLU_078004_0_0_1"/>
<dbReference type="GO" id="GO:0031509">
    <property type="term" value="P:subtelomeric heterochromatin formation"/>
    <property type="evidence" value="ECO:0007669"/>
    <property type="project" value="EnsemblFungi"/>
</dbReference>
<keyword evidence="1 2" id="KW-0539">Nucleus</keyword>
<dbReference type="STRING" id="1071382.H2AXY0"/>
<dbReference type="eggNOG" id="KOG3149">
    <property type="taxonomic scope" value="Eukaryota"/>
</dbReference>
<dbReference type="GO" id="GO:0004402">
    <property type="term" value="F:histone acetyltransferase activity"/>
    <property type="evidence" value="ECO:0007669"/>
    <property type="project" value="EnsemblFungi"/>
</dbReference>
<evidence type="ECO:0000313" key="4">
    <source>
        <dbReference type="EMBL" id="CCF59230.1"/>
    </source>
</evidence>
<dbReference type="EMBL" id="HE650827">
    <property type="protein sequence ID" value="CCF59230.1"/>
    <property type="molecule type" value="Genomic_DNA"/>
</dbReference>
<dbReference type="PANTHER" id="PTHR23195">
    <property type="entry name" value="YEATS DOMAIN"/>
    <property type="match status" value="1"/>
</dbReference>
<dbReference type="Pfam" id="PF03366">
    <property type="entry name" value="YEATS"/>
    <property type="match status" value="1"/>
</dbReference>
<dbReference type="KEGG" id="kaf:KAFR_0G01960"/>
<gene>
    <name evidence="4" type="primary">KAFR0G01960</name>
    <name evidence="4" type="ORF">KAFR_0G01960</name>
</gene>
<keyword evidence="5" id="KW-1185">Reference proteome</keyword>
<sequence>MLDKDGMEVPATILSFCTFYLHPTFENPVRKISTIPFTLEESGWGEFDMKIVCHFKGKAGQFSIYHDLSFADNAYAVDYTIDVPYYLPEFRPFLEKDFDLPAIDADPEPYKGGTKWLREVPFLDEDQVTEFVQKILNNSAVQSEVEKRDKMDTFYMYLGQLPDDLIDELGYFIQNRGMEDSNDSKAQLKQEDDSEIFGDI</sequence>
<proteinExistence type="predicted"/>
<dbReference type="FunCoup" id="H2AXY0">
    <property type="interactions" value="53"/>
</dbReference>
<name>H2AXY0_KAZAF</name>
<dbReference type="Gene3D" id="2.60.40.1970">
    <property type="entry name" value="YEATS domain"/>
    <property type="match status" value="1"/>
</dbReference>
<reference evidence="4 5" key="1">
    <citation type="journal article" date="2011" name="Proc. Natl. Acad. Sci. U.S.A.">
        <title>Evolutionary erosion of yeast sex chromosomes by mating-type switching accidents.</title>
        <authorList>
            <person name="Gordon J.L."/>
            <person name="Armisen D."/>
            <person name="Proux-Wera E."/>
            <person name="Oheigeartaigh S.S."/>
            <person name="Byrne K.P."/>
            <person name="Wolfe K.H."/>
        </authorList>
    </citation>
    <scope>NUCLEOTIDE SEQUENCE [LARGE SCALE GENOMIC DNA]</scope>
    <source>
        <strain evidence="5">ATCC 22294 / BCRC 22015 / CBS 2517 / CECT 1963 / NBRC 1671 / NRRL Y-8276</strain>
    </source>
</reference>
<dbReference type="RefSeq" id="XP_003958365.1">
    <property type="nucleotide sequence ID" value="XM_003958316.1"/>
</dbReference>
<dbReference type="GO" id="GO:0000781">
    <property type="term" value="C:chromosome, telomeric region"/>
    <property type="evidence" value="ECO:0007669"/>
    <property type="project" value="GOC"/>
</dbReference>
<dbReference type="GO" id="GO:0006355">
    <property type="term" value="P:regulation of DNA-templated transcription"/>
    <property type="evidence" value="ECO:0007669"/>
    <property type="project" value="InterPro"/>
</dbReference>
<dbReference type="InterPro" id="IPR005033">
    <property type="entry name" value="YEATS"/>
</dbReference>
<dbReference type="GeneID" id="13887210"/>
<dbReference type="InParanoid" id="H2AXY0"/>
<feature type="domain" description="YEATS" evidence="3">
    <location>
        <begin position="1"/>
        <end position="97"/>
    </location>
</feature>
<dbReference type="AlphaFoldDB" id="H2AXY0"/>
<evidence type="ECO:0000259" key="3">
    <source>
        <dbReference type="PROSITE" id="PS51037"/>
    </source>
</evidence>
<dbReference type="GO" id="GO:0000785">
    <property type="term" value="C:chromatin"/>
    <property type="evidence" value="ECO:0007669"/>
    <property type="project" value="EnsemblFungi"/>
</dbReference>
<organism evidence="4 5">
    <name type="scientific">Kazachstania africana (strain ATCC 22294 / BCRC 22015 / CBS 2517 / CECT 1963 / NBRC 1671 / NRRL Y-8276)</name>
    <name type="common">Yeast</name>
    <name type="synonym">Kluyveromyces africanus</name>
    <dbReference type="NCBI Taxonomy" id="1071382"/>
    <lineage>
        <taxon>Eukaryota</taxon>
        <taxon>Fungi</taxon>
        <taxon>Dikarya</taxon>
        <taxon>Ascomycota</taxon>
        <taxon>Saccharomycotina</taxon>
        <taxon>Saccharomycetes</taxon>
        <taxon>Saccharomycetales</taxon>
        <taxon>Saccharomycetaceae</taxon>
        <taxon>Kazachstania</taxon>
    </lineage>
</organism>
<dbReference type="InterPro" id="IPR055129">
    <property type="entry name" value="YEATS_dom"/>
</dbReference>
<comment type="subcellular location">
    <subcellularLocation>
        <location evidence="2">Nucleus</location>
    </subcellularLocation>
</comment>
<dbReference type="CDD" id="cd16905">
    <property type="entry name" value="YEATS_Taf14_like"/>
    <property type="match status" value="1"/>
</dbReference>
<dbReference type="OrthoDB" id="1741717at2759"/>
<dbReference type="InterPro" id="IPR038704">
    <property type="entry name" value="YEAST_sf"/>
</dbReference>
<protein>
    <recommendedName>
        <fullName evidence="3">YEATS domain-containing protein</fullName>
    </recommendedName>
</protein>
<dbReference type="PROSITE" id="PS51037">
    <property type="entry name" value="YEATS"/>
    <property type="match status" value="1"/>
</dbReference>
<evidence type="ECO:0000256" key="2">
    <source>
        <dbReference type="PROSITE-ProRule" id="PRU00376"/>
    </source>
</evidence>